<keyword evidence="5" id="KW-0732">Signal</keyword>
<dbReference type="InterPro" id="IPR001818">
    <property type="entry name" value="Pept_M10_metallopeptidase"/>
</dbReference>
<dbReference type="Proteomes" id="UP000326837">
    <property type="component" value="Chromosome"/>
</dbReference>
<evidence type="ECO:0000256" key="2">
    <source>
        <dbReference type="ARBA" id="ARBA00022723"/>
    </source>
</evidence>
<dbReference type="GO" id="GO:0031012">
    <property type="term" value="C:extracellular matrix"/>
    <property type="evidence" value="ECO:0007669"/>
    <property type="project" value="InterPro"/>
</dbReference>
<dbReference type="GO" id="GO:0006508">
    <property type="term" value="P:proteolysis"/>
    <property type="evidence" value="ECO:0007669"/>
    <property type="project" value="UniProtKB-KW"/>
</dbReference>
<feature type="signal peptide" evidence="5">
    <location>
        <begin position="1"/>
        <end position="24"/>
    </location>
</feature>
<dbReference type="AlphaFoldDB" id="A0A5K7XH28"/>
<protein>
    <recommendedName>
        <fullName evidence="6">Peptidase M10 metallopeptidase domain-containing protein</fullName>
    </recommendedName>
</protein>
<feature type="domain" description="Peptidase M10 metallopeptidase" evidence="6">
    <location>
        <begin position="93"/>
        <end position="228"/>
    </location>
</feature>
<dbReference type="InterPro" id="IPR021190">
    <property type="entry name" value="Pept_M10A"/>
</dbReference>
<evidence type="ECO:0000313" key="7">
    <source>
        <dbReference type="EMBL" id="BBO33596.1"/>
    </source>
</evidence>
<evidence type="ECO:0000256" key="5">
    <source>
        <dbReference type="SAM" id="SignalP"/>
    </source>
</evidence>
<evidence type="ECO:0000259" key="6">
    <source>
        <dbReference type="Pfam" id="PF00413"/>
    </source>
</evidence>
<accession>A0A5K7XH28</accession>
<proteinExistence type="predicted"/>
<dbReference type="Gene3D" id="3.40.390.10">
    <property type="entry name" value="Collagenase (Catalytic Domain)"/>
    <property type="match status" value="1"/>
</dbReference>
<feature type="chain" id="PRO_5024997341" description="Peptidase M10 metallopeptidase domain-containing protein" evidence="5">
    <location>
        <begin position="25"/>
        <end position="490"/>
    </location>
</feature>
<keyword evidence="4" id="KW-0862">Zinc</keyword>
<reference evidence="8" key="1">
    <citation type="submission" date="2019-10" db="EMBL/GenBank/DDBJ databases">
        <title>Lacipirellula parvula gen. nov., sp. nov., representing a lineage of planctomycetes widespread in freshwater anoxic habitats, and description of the family Lacipirellulaceae.</title>
        <authorList>
            <person name="Dedysh S.N."/>
            <person name="Kulichevskaya I.S."/>
            <person name="Beletsky A.V."/>
            <person name="Rakitin A.L."/>
            <person name="Mardanov A.V."/>
            <person name="Ivanova A.A."/>
            <person name="Saltykova V.X."/>
            <person name="Rijpstra W.I.C."/>
            <person name="Sinninghe Damste J.S."/>
            <person name="Ravin N.V."/>
        </authorList>
    </citation>
    <scope>NUCLEOTIDE SEQUENCE [LARGE SCALE GENOMIC DNA]</scope>
    <source>
        <strain evidence="8">PX69</strain>
    </source>
</reference>
<dbReference type="EMBL" id="AP021861">
    <property type="protein sequence ID" value="BBO33596.1"/>
    <property type="molecule type" value="Genomic_DNA"/>
</dbReference>
<dbReference type="KEGG" id="lpav:PLANPX_3208"/>
<dbReference type="RefSeq" id="WP_152099340.1">
    <property type="nucleotide sequence ID" value="NZ_AP021861.1"/>
</dbReference>
<dbReference type="SUPFAM" id="SSF55486">
    <property type="entry name" value="Metalloproteases ('zincins'), catalytic domain"/>
    <property type="match status" value="1"/>
</dbReference>
<evidence type="ECO:0000256" key="3">
    <source>
        <dbReference type="ARBA" id="ARBA00022801"/>
    </source>
</evidence>
<keyword evidence="8" id="KW-1185">Reference proteome</keyword>
<organism evidence="7 8">
    <name type="scientific">Lacipirellula parvula</name>
    <dbReference type="NCBI Taxonomy" id="2650471"/>
    <lineage>
        <taxon>Bacteria</taxon>
        <taxon>Pseudomonadati</taxon>
        <taxon>Planctomycetota</taxon>
        <taxon>Planctomycetia</taxon>
        <taxon>Pirellulales</taxon>
        <taxon>Lacipirellulaceae</taxon>
        <taxon>Lacipirellula</taxon>
    </lineage>
</organism>
<sequence length="490" mass="50741">MRLPLNVLLGVTAAVLISAGDAAAFYSNGRWASTASSSPTAAVGFPVTLTWSIAPDGTPLSSGGVSNLVAFLDGRFNYSGGGSDLTLRPWFGQVSQSFTRWTDLSGLTFAFEATDDGATHGNFAGALGIRGDVRLAGKFIDGVGGTNAMTGFIPNADLTVDTGDSPYFGNTANNYRAMRNTLMHEIGHSFGLGHVDSNSAAFLMEGFSNNSFDGPQLDDIRGVQWLYGDKYERLAGAGGNGSIAQATSLGVIADGVTLTLGADAATGTLVLADETNFVSIANANDLDYFAFTVTAPSSVDLTLTPRGASYNERIGGTNDNYTTTNAAQASNLSLELYGLINGVATLLASAAPQPIGIAELLTDVELPTAADYFVRVAGDASNLQFYELAISVTHMPVTTLPGDFDLDGDVDGADFLVWQRGFGNSYDADDLAVWRENFGATSATATAAAAVPEPSGALLMAAAFAGLGLVARLRSAAGRRCLNVKPASFS</sequence>
<gene>
    <name evidence="7" type="ORF">PLANPX_3208</name>
</gene>
<evidence type="ECO:0000256" key="1">
    <source>
        <dbReference type="ARBA" id="ARBA00022670"/>
    </source>
</evidence>
<keyword evidence="3" id="KW-0378">Hydrolase</keyword>
<dbReference type="Gene3D" id="2.60.120.380">
    <property type="match status" value="1"/>
</dbReference>
<evidence type="ECO:0000313" key="8">
    <source>
        <dbReference type="Proteomes" id="UP000326837"/>
    </source>
</evidence>
<dbReference type="GO" id="GO:0008270">
    <property type="term" value="F:zinc ion binding"/>
    <property type="evidence" value="ECO:0007669"/>
    <property type="project" value="InterPro"/>
</dbReference>
<dbReference type="PRINTS" id="PR00138">
    <property type="entry name" value="MATRIXIN"/>
</dbReference>
<dbReference type="Pfam" id="PF00413">
    <property type="entry name" value="Peptidase_M10"/>
    <property type="match status" value="1"/>
</dbReference>
<dbReference type="InterPro" id="IPR024079">
    <property type="entry name" value="MetalloPept_cat_dom_sf"/>
</dbReference>
<dbReference type="GO" id="GO:0004222">
    <property type="term" value="F:metalloendopeptidase activity"/>
    <property type="evidence" value="ECO:0007669"/>
    <property type="project" value="InterPro"/>
</dbReference>
<keyword evidence="1" id="KW-0645">Protease</keyword>
<evidence type="ECO:0000256" key="4">
    <source>
        <dbReference type="ARBA" id="ARBA00022833"/>
    </source>
</evidence>
<keyword evidence="2" id="KW-0479">Metal-binding</keyword>
<name>A0A5K7XH28_9BACT</name>